<dbReference type="EMBL" id="BDGX01000033">
    <property type="protein sequence ID" value="GAV52610.1"/>
    <property type="molecule type" value="Genomic_DNA"/>
</dbReference>
<dbReference type="GO" id="GO:0006890">
    <property type="term" value="P:retrograde vesicle-mediated transport, Golgi to endoplasmic reticulum"/>
    <property type="evidence" value="ECO:0007669"/>
    <property type="project" value="InterPro"/>
</dbReference>
<evidence type="ECO:0000256" key="2">
    <source>
        <dbReference type="ARBA" id="ARBA00022448"/>
    </source>
</evidence>
<dbReference type="PANTHER" id="PTHR40787:SF3">
    <property type="entry name" value="PROTEIN TRANSPORT PROTEIN SEC39"/>
    <property type="match status" value="1"/>
</dbReference>
<keyword evidence="4" id="KW-0653">Protein transport</keyword>
<evidence type="ECO:0000256" key="4">
    <source>
        <dbReference type="ARBA" id="ARBA00022927"/>
    </source>
</evidence>
<accession>A0A1Q3AAH0</accession>
<name>A0A1Q3AAH0_ZYGRO</name>
<sequence length="688" mass="79431">MVEDQLILLAAVFAARADSPNCEALWTFFHGSDELFDIICSLWPELDDPTKLQFLFAPSEVSSSIDSGNSQDLLVELLETDERLISMVEMDTDTISQRRQALSKYAAEYMKQVTPYDRIKFSTPMGERLRKRIITSNELSDHLPMQYHPVWKVVFLKDDQLPKWIEGIVEPLDHFNKRSNSSIKIKEFENMDPLSVFDMILNTPDENPGIVLRKELLPYMSNGDHYERFLNSFLTTKDFPLNTNYNFEIFDQLISSFGLRDQKANKYMEIFKLECAYIAFKNGPNYLKIGTKSRLNQVLSRVGEQTPVGDLGINVETLLNYSRLTDDIFRGYQMQDLYAISKADESVQESHFAALSRKSLESVISEETTMRELKELLNSEKSCNHVVFSRLSEEKKLSIVIEILLEFGNFSLLHELITTYQYKVSEEVLGKYFWYFFNMASSGQRHKRDLVNAEKLVNLLLEENASKYNHLKVLLDVTKDICDYSINWGRSLPFRPSHLLKFKEDPFGLISLLLESNRKLYKDVPATYNILQKLLVAFEIEKRGTTDSEENLVKVVVLHIDHSLVNMDFQFAYENTRDLFKKKNIDDYWPTILQVGKFVDPNWRDGETPTEIIFLQLEILGELLQICPVNEVEAVASQWSALELELLTRDLIKDPYSLEKSNSFNSLIQNGVSLNGVSSTIANFLSRS</sequence>
<evidence type="ECO:0000256" key="3">
    <source>
        <dbReference type="ARBA" id="ARBA00022824"/>
    </source>
</evidence>
<dbReference type="AlphaFoldDB" id="A0A1Q3AAH0"/>
<dbReference type="PANTHER" id="PTHR40787">
    <property type="entry name" value="SECRETED PROTEIN"/>
    <property type="match status" value="1"/>
</dbReference>
<evidence type="ECO:0000259" key="5">
    <source>
        <dbReference type="Pfam" id="PF08314"/>
    </source>
</evidence>
<keyword evidence="2" id="KW-0813">Transport</keyword>
<feature type="domain" description="Sec39" evidence="5">
    <location>
        <begin position="331"/>
        <end position="659"/>
    </location>
</feature>
<dbReference type="InterPro" id="IPR013244">
    <property type="entry name" value="Sec39_domain"/>
</dbReference>
<gene>
    <name evidence="6" type="ORF">ZYGR_0AG06010</name>
</gene>
<organism evidence="6 7">
    <name type="scientific">Zygosaccharomyces rouxii</name>
    <dbReference type="NCBI Taxonomy" id="4956"/>
    <lineage>
        <taxon>Eukaryota</taxon>
        <taxon>Fungi</taxon>
        <taxon>Dikarya</taxon>
        <taxon>Ascomycota</taxon>
        <taxon>Saccharomycotina</taxon>
        <taxon>Saccharomycetes</taxon>
        <taxon>Saccharomycetales</taxon>
        <taxon>Saccharomycetaceae</taxon>
        <taxon>Zygosaccharomyces</taxon>
    </lineage>
</organism>
<dbReference type="GO" id="GO:0005783">
    <property type="term" value="C:endoplasmic reticulum"/>
    <property type="evidence" value="ECO:0007669"/>
    <property type="project" value="UniProtKB-SubCell"/>
</dbReference>
<dbReference type="GO" id="GO:0015031">
    <property type="term" value="P:protein transport"/>
    <property type="evidence" value="ECO:0007669"/>
    <property type="project" value="UniProtKB-KW"/>
</dbReference>
<keyword evidence="3" id="KW-0256">Endoplasmic reticulum</keyword>
<dbReference type="OrthoDB" id="342024at2759"/>
<protein>
    <recommendedName>
        <fullName evidence="5">Sec39 domain-containing protein</fullName>
    </recommendedName>
</protein>
<evidence type="ECO:0000256" key="1">
    <source>
        <dbReference type="ARBA" id="ARBA00004240"/>
    </source>
</evidence>
<dbReference type="Proteomes" id="UP000187013">
    <property type="component" value="Unassembled WGS sequence"/>
</dbReference>
<evidence type="ECO:0000313" key="7">
    <source>
        <dbReference type="Proteomes" id="UP000187013"/>
    </source>
</evidence>
<proteinExistence type="predicted"/>
<comment type="subcellular location">
    <subcellularLocation>
        <location evidence="1">Endoplasmic reticulum</location>
    </subcellularLocation>
</comment>
<comment type="caution">
    <text evidence="6">The sequence shown here is derived from an EMBL/GenBank/DDBJ whole genome shotgun (WGS) entry which is preliminary data.</text>
</comment>
<dbReference type="Pfam" id="PF08314">
    <property type="entry name" value="Sec39"/>
    <property type="match status" value="2"/>
</dbReference>
<reference evidence="6 7" key="1">
    <citation type="submission" date="2016-08" db="EMBL/GenBank/DDBJ databases">
        <title>Draft genome sequence of allopolyploid Zygosaccharomyces rouxii.</title>
        <authorList>
            <person name="Watanabe J."/>
            <person name="Uehara K."/>
            <person name="Mogi Y."/>
            <person name="Tsukioka Y."/>
        </authorList>
    </citation>
    <scope>NUCLEOTIDE SEQUENCE [LARGE SCALE GENOMIC DNA]</scope>
    <source>
        <strain evidence="6 7">NBRC 110957</strain>
    </source>
</reference>
<evidence type="ECO:0000313" key="6">
    <source>
        <dbReference type="EMBL" id="GAV52610.1"/>
    </source>
</evidence>
<feature type="domain" description="Sec39" evidence="5">
    <location>
        <begin position="7"/>
        <end position="225"/>
    </location>
</feature>